<comment type="catalytic activity">
    <reaction evidence="1">
        <text>[protein]-peptidylproline (omega=180) = [protein]-peptidylproline (omega=0)</text>
        <dbReference type="Rhea" id="RHEA:16237"/>
        <dbReference type="Rhea" id="RHEA-COMP:10747"/>
        <dbReference type="Rhea" id="RHEA-COMP:10748"/>
        <dbReference type="ChEBI" id="CHEBI:83833"/>
        <dbReference type="ChEBI" id="CHEBI:83834"/>
        <dbReference type="EC" id="5.2.1.8"/>
    </reaction>
</comment>
<keyword evidence="5 8" id="KW-0697">Rotamase</keyword>
<dbReference type="InterPro" id="IPR050245">
    <property type="entry name" value="PrsA_foldase"/>
</dbReference>
<dbReference type="InterPro" id="IPR027304">
    <property type="entry name" value="Trigger_fact/SurA_dom_sf"/>
</dbReference>
<name>A0A1H8MAE3_9RHOB</name>
<feature type="signal peptide" evidence="9">
    <location>
        <begin position="1"/>
        <end position="28"/>
    </location>
</feature>
<dbReference type="PROSITE" id="PS50198">
    <property type="entry name" value="PPIC_PPIASE_2"/>
    <property type="match status" value="1"/>
</dbReference>
<evidence type="ECO:0000256" key="1">
    <source>
        <dbReference type="ARBA" id="ARBA00000971"/>
    </source>
</evidence>
<dbReference type="Gene3D" id="3.10.50.40">
    <property type="match status" value="1"/>
</dbReference>
<dbReference type="PANTHER" id="PTHR47245">
    <property type="entry name" value="PEPTIDYLPROLYL ISOMERASE"/>
    <property type="match status" value="1"/>
</dbReference>
<gene>
    <name evidence="11" type="ORF">SAMN05216227_10525</name>
</gene>
<keyword evidence="8 11" id="KW-0413">Isomerase</keyword>
<sequence length="303" mass="31637">MGKSVTFAAALAFSTALTSTLAMVPAIAQTAAPVENAAPAVPPTPPEGGANAIVATVNGTDITLGHMIVLRANLPAQYQSLPDDILFKGILDQLVQQAAMAQSVEGKTTLRDTLAMENDRRGYLSGVALQAVAGTAVTDAALQTAYDAKFADAAETKEYNAAHILVKTKEEAEKIKADITAGAAFAEMAVAHSSDGAAANGGDLGWFSDGMMVPQFQDAVFAMAVGDVSAPVETQFGWHLIQLKETRIKSAPTLDDMREELATEIEQAAVEAHIKSITDAATIARPGEGFDPALLRDLSLLDK</sequence>
<comment type="similarity">
    <text evidence="2">Belongs to the PpiC/parvulin rotamase family.</text>
</comment>
<reference evidence="11 12" key="1">
    <citation type="submission" date="2016-10" db="EMBL/GenBank/DDBJ databases">
        <authorList>
            <person name="de Groot N.N."/>
        </authorList>
    </citation>
    <scope>NUCLEOTIDE SEQUENCE [LARGE SCALE GENOMIC DNA]</scope>
    <source>
        <strain evidence="11 12">CGMCC 1.10836</strain>
    </source>
</reference>
<dbReference type="Pfam" id="PF13616">
    <property type="entry name" value="Rotamase_3"/>
    <property type="match status" value="1"/>
</dbReference>
<evidence type="ECO:0000256" key="5">
    <source>
        <dbReference type="ARBA" id="ARBA00023110"/>
    </source>
</evidence>
<dbReference type="SUPFAM" id="SSF54534">
    <property type="entry name" value="FKBP-like"/>
    <property type="match status" value="1"/>
</dbReference>
<dbReference type="PANTHER" id="PTHR47245:SF2">
    <property type="entry name" value="PEPTIDYL-PROLYL CIS-TRANS ISOMERASE HP_0175-RELATED"/>
    <property type="match status" value="1"/>
</dbReference>
<evidence type="ECO:0000259" key="10">
    <source>
        <dbReference type="PROSITE" id="PS50198"/>
    </source>
</evidence>
<dbReference type="AlphaFoldDB" id="A0A1H8MAE3"/>
<dbReference type="GO" id="GO:0003755">
    <property type="term" value="F:peptidyl-prolyl cis-trans isomerase activity"/>
    <property type="evidence" value="ECO:0007669"/>
    <property type="project" value="UniProtKB-KW"/>
</dbReference>
<feature type="domain" description="PpiC" evidence="10">
    <location>
        <begin position="156"/>
        <end position="245"/>
    </location>
</feature>
<evidence type="ECO:0000256" key="9">
    <source>
        <dbReference type="SAM" id="SignalP"/>
    </source>
</evidence>
<evidence type="ECO:0000256" key="7">
    <source>
        <dbReference type="ARBA" id="ARBA00031484"/>
    </source>
</evidence>
<evidence type="ECO:0000256" key="4">
    <source>
        <dbReference type="ARBA" id="ARBA00018370"/>
    </source>
</evidence>
<proteinExistence type="inferred from homology"/>
<dbReference type="EC" id="5.2.1.8" evidence="3"/>
<evidence type="ECO:0000313" key="11">
    <source>
        <dbReference type="EMBL" id="SEO14315.1"/>
    </source>
</evidence>
<evidence type="ECO:0000256" key="8">
    <source>
        <dbReference type="PROSITE-ProRule" id="PRU00278"/>
    </source>
</evidence>
<evidence type="ECO:0000256" key="2">
    <source>
        <dbReference type="ARBA" id="ARBA00007656"/>
    </source>
</evidence>
<dbReference type="SUPFAM" id="SSF109998">
    <property type="entry name" value="Triger factor/SurA peptide-binding domain-like"/>
    <property type="match status" value="1"/>
</dbReference>
<feature type="chain" id="PRO_5010249289" description="Parvulin-like PPIase" evidence="9">
    <location>
        <begin position="29"/>
        <end position="303"/>
    </location>
</feature>
<dbReference type="InterPro" id="IPR046357">
    <property type="entry name" value="PPIase_dom_sf"/>
</dbReference>
<evidence type="ECO:0000313" key="12">
    <source>
        <dbReference type="Proteomes" id="UP000183002"/>
    </source>
</evidence>
<evidence type="ECO:0000256" key="6">
    <source>
        <dbReference type="ARBA" id="ARBA00030642"/>
    </source>
</evidence>
<keyword evidence="9" id="KW-0732">Signal</keyword>
<keyword evidence="12" id="KW-1185">Reference proteome</keyword>
<accession>A0A1H8MAE3</accession>
<dbReference type="EMBL" id="FOCO01000052">
    <property type="protein sequence ID" value="SEO14315.1"/>
    <property type="molecule type" value="Genomic_DNA"/>
</dbReference>
<organism evidence="11 12">
    <name type="scientific">Pseudorhodobacter antarcticus</name>
    <dbReference type="NCBI Taxonomy" id="1077947"/>
    <lineage>
        <taxon>Bacteria</taxon>
        <taxon>Pseudomonadati</taxon>
        <taxon>Pseudomonadota</taxon>
        <taxon>Alphaproteobacteria</taxon>
        <taxon>Rhodobacterales</taxon>
        <taxon>Paracoccaceae</taxon>
        <taxon>Pseudorhodobacter</taxon>
    </lineage>
</organism>
<dbReference type="STRING" id="1077947.SAMN05216227_10525"/>
<dbReference type="Proteomes" id="UP000183002">
    <property type="component" value="Unassembled WGS sequence"/>
</dbReference>
<evidence type="ECO:0000256" key="3">
    <source>
        <dbReference type="ARBA" id="ARBA00013194"/>
    </source>
</evidence>
<dbReference type="InterPro" id="IPR000297">
    <property type="entry name" value="PPIase_PpiC"/>
</dbReference>
<protein>
    <recommendedName>
        <fullName evidence="4">Parvulin-like PPIase</fullName>
        <ecNumber evidence="3">5.2.1.8</ecNumber>
    </recommendedName>
    <alternativeName>
        <fullName evidence="6">Peptidyl-prolyl cis-trans isomerase plp</fullName>
    </alternativeName>
    <alternativeName>
        <fullName evidence="7">Rotamase plp</fullName>
    </alternativeName>
</protein>